<dbReference type="Proteomes" id="UP001154322">
    <property type="component" value="Unassembled WGS sequence"/>
</dbReference>
<dbReference type="RefSeq" id="WP_213430557.1">
    <property type="nucleotide sequence ID" value="NZ_AP031290.1"/>
</dbReference>
<evidence type="ECO:0000313" key="1">
    <source>
        <dbReference type="EMBL" id="CAH8248517.1"/>
    </source>
</evidence>
<protein>
    <submittedName>
        <fullName evidence="1">Uncharacterized protein</fullName>
    </submittedName>
</protein>
<proteinExistence type="predicted"/>
<comment type="caution">
    <text evidence="1">The sequence shown here is derived from an EMBL/GenBank/DDBJ whole genome shotgun (WGS) entry which is preliminary data.</text>
</comment>
<reference evidence="1" key="1">
    <citation type="submission" date="2022-06" db="EMBL/GenBank/DDBJ databases">
        <authorList>
            <person name="Dietemann V."/>
            <person name="Ory F."/>
            <person name="Dainat B."/>
            <person name="Oberhansli S."/>
        </authorList>
    </citation>
    <scope>NUCLEOTIDE SEQUENCE</scope>
    <source>
        <strain evidence="1">Ena-SAMPLE-TAB-26-04-2022-14:26:32:270-5432</strain>
    </source>
</reference>
<keyword evidence="2" id="KW-1185">Reference proteome</keyword>
<evidence type="ECO:0000313" key="2">
    <source>
        <dbReference type="Proteomes" id="UP001154322"/>
    </source>
</evidence>
<dbReference type="EMBL" id="CALYLO010000011">
    <property type="protein sequence ID" value="CAH8248517.1"/>
    <property type="molecule type" value="Genomic_DNA"/>
</dbReference>
<name>A0ABM9GBD4_9BACL</name>
<organism evidence="1 2">
    <name type="scientific">Paenibacillus melissococcoides</name>
    <dbReference type="NCBI Taxonomy" id="2912268"/>
    <lineage>
        <taxon>Bacteria</taxon>
        <taxon>Bacillati</taxon>
        <taxon>Bacillota</taxon>
        <taxon>Bacilli</taxon>
        <taxon>Bacillales</taxon>
        <taxon>Paenibacillaceae</taxon>
        <taxon>Paenibacillus</taxon>
    </lineage>
</organism>
<accession>A0ABM9GBD4</accession>
<sequence length="75" mass="8534">MTSFGTCRDTCPTTTRSRIQRALQHAGYGHCEPTPDSLTECFLDYVEAGIWRDLDLEEAEGLLLDDMIRALERLK</sequence>
<gene>
    <name evidence="1" type="ORF">WJ0W_007185</name>
</gene>